<feature type="transmembrane region" description="Helical" evidence="2">
    <location>
        <begin position="108"/>
        <end position="132"/>
    </location>
</feature>
<dbReference type="GO" id="GO:0008237">
    <property type="term" value="F:metallopeptidase activity"/>
    <property type="evidence" value="ECO:0007669"/>
    <property type="project" value="UniProtKB-KW"/>
</dbReference>
<keyword evidence="4" id="KW-0645">Protease</keyword>
<sequence length="339" mass="37613">MQHDENNSGLNNSGMNSSGSQQHNPDSGGQGESGSGPGFTSPSGYLHQQSWAERNGFPPWLLALVWVVLGFVLFQLAGNTMAAIYLITAADDAVTAFDVELLMEHIDVLFITNSISQILFLGLMTWLITGLVTTGKRSAFLRFRTDDKTLPVVLLTVVLVIVMQPVIWLFSWLNAQIPMWDGYMAMEETQMEMIKGFLTADHVTLIALFHVGLVPSICEEILFRGYAQRLMEKSWGIWAAIIVGGVLFGLFHIRLTQLIPLTLIGMLLAWLVWRSDSIYPAITGHFVNNGGSVLVASLYSDYALEQMTATELPPVWLLLVSAGVTIMVIRYIHHITERE</sequence>
<feature type="transmembrane region" description="Helical" evidence="2">
    <location>
        <begin position="152"/>
        <end position="173"/>
    </location>
</feature>
<feature type="transmembrane region" description="Helical" evidence="2">
    <location>
        <begin position="285"/>
        <end position="303"/>
    </location>
</feature>
<evidence type="ECO:0000256" key="2">
    <source>
        <dbReference type="SAM" id="Phobius"/>
    </source>
</evidence>
<dbReference type="Proteomes" id="UP000673975">
    <property type="component" value="Unassembled WGS sequence"/>
</dbReference>
<dbReference type="Pfam" id="PF02517">
    <property type="entry name" value="Rce1-like"/>
    <property type="match status" value="1"/>
</dbReference>
<feature type="compositionally biased region" description="Gly residues" evidence="1">
    <location>
        <begin position="28"/>
        <end position="37"/>
    </location>
</feature>
<feature type="transmembrane region" description="Helical" evidence="2">
    <location>
        <begin position="257"/>
        <end position="273"/>
    </location>
</feature>
<keyword evidence="2" id="KW-0472">Membrane</keyword>
<feature type="domain" description="CAAX prenyl protease 2/Lysostaphin resistance protein A-like" evidence="3">
    <location>
        <begin position="205"/>
        <end position="289"/>
    </location>
</feature>
<keyword evidence="5" id="KW-1185">Reference proteome</keyword>
<dbReference type="GO" id="GO:0080120">
    <property type="term" value="P:CAAX-box protein maturation"/>
    <property type="evidence" value="ECO:0007669"/>
    <property type="project" value="UniProtKB-ARBA"/>
</dbReference>
<dbReference type="InterPro" id="IPR003675">
    <property type="entry name" value="Rce1/LyrA-like_dom"/>
</dbReference>
<keyword evidence="2" id="KW-1133">Transmembrane helix</keyword>
<evidence type="ECO:0000313" key="4">
    <source>
        <dbReference type="EMBL" id="MBP3191477.1"/>
    </source>
</evidence>
<comment type="caution">
    <text evidence="4">The sequence shown here is derived from an EMBL/GenBank/DDBJ whole genome shotgun (WGS) entry which is preliminary data.</text>
</comment>
<evidence type="ECO:0000313" key="5">
    <source>
        <dbReference type="Proteomes" id="UP000673975"/>
    </source>
</evidence>
<reference evidence="4" key="1">
    <citation type="submission" date="2021-02" db="EMBL/GenBank/DDBJ databases">
        <title>Natronogracilivirga saccharolytica gen. nov. sp. nov. a new anaerobic, haloalkiliphilic carbohydrate-fermenting bacterium from soda lake and proposing of Cyclonatronumiaceae fam. nov. in the phylum Balneolaeota.</title>
        <authorList>
            <person name="Zhilina T.N."/>
            <person name="Sorokin D.Y."/>
            <person name="Zavarzina D.G."/>
            <person name="Toshchakov S.V."/>
            <person name="Kublanov I.V."/>
        </authorList>
    </citation>
    <scope>NUCLEOTIDE SEQUENCE</scope>
    <source>
        <strain evidence="4">Z-1702</strain>
    </source>
</reference>
<feature type="transmembrane region" description="Helical" evidence="2">
    <location>
        <begin position="235"/>
        <end position="251"/>
    </location>
</feature>
<proteinExistence type="predicted"/>
<feature type="transmembrane region" description="Helical" evidence="2">
    <location>
        <begin position="60"/>
        <end position="88"/>
    </location>
</feature>
<keyword evidence="2" id="KW-0812">Transmembrane</keyword>
<organism evidence="4 5">
    <name type="scientific">Natronogracilivirga saccharolytica</name>
    <dbReference type="NCBI Taxonomy" id="2812953"/>
    <lineage>
        <taxon>Bacteria</taxon>
        <taxon>Pseudomonadati</taxon>
        <taxon>Balneolota</taxon>
        <taxon>Balneolia</taxon>
        <taxon>Balneolales</taxon>
        <taxon>Cyclonatronaceae</taxon>
        <taxon>Natronogracilivirga</taxon>
    </lineage>
</organism>
<keyword evidence="4" id="KW-0378">Hydrolase</keyword>
<feature type="region of interest" description="Disordered" evidence="1">
    <location>
        <begin position="1"/>
        <end position="40"/>
    </location>
</feature>
<dbReference type="EMBL" id="JAFIDN010000001">
    <property type="protein sequence ID" value="MBP3191477.1"/>
    <property type="molecule type" value="Genomic_DNA"/>
</dbReference>
<feature type="compositionally biased region" description="Low complexity" evidence="1">
    <location>
        <begin position="7"/>
        <end position="20"/>
    </location>
</feature>
<evidence type="ECO:0000256" key="1">
    <source>
        <dbReference type="SAM" id="MobiDB-lite"/>
    </source>
</evidence>
<evidence type="ECO:0000259" key="3">
    <source>
        <dbReference type="Pfam" id="PF02517"/>
    </source>
</evidence>
<accession>A0A8J7UUG5</accession>
<dbReference type="GO" id="GO:0004175">
    <property type="term" value="F:endopeptidase activity"/>
    <property type="evidence" value="ECO:0007669"/>
    <property type="project" value="UniProtKB-ARBA"/>
</dbReference>
<feature type="transmembrane region" description="Helical" evidence="2">
    <location>
        <begin position="315"/>
        <end position="333"/>
    </location>
</feature>
<protein>
    <submittedName>
        <fullName evidence="4">CPBP family intramembrane metalloprotease</fullName>
    </submittedName>
</protein>
<dbReference type="InterPro" id="IPR052710">
    <property type="entry name" value="CAAX_protease"/>
</dbReference>
<name>A0A8J7UUG5_9BACT</name>
<dbReference type="AlphaFoldDB" id="A0A8J7UUG5"/>
<dbReference type="PANTHER" id="PTHR36435:SF1">
    <property type="entry name" value="CAAX AMINO TERMINAL PROTEASE FAMILY PROTEIN"/>
    <property type="match status" value="1"/>
</dbReference>
<dbReference type="RefSeq" id="WP_210510020.1">
    <property type="nucleotide sequence ID" value="NZ_JAFIDN010000001.1"/>
</dbReference>
<dbReference type="PANTHER" id="PTHR36435">
    <property type="entry name" value="SLR1288 PROTEIN"/>
    <property type="match status" value="1"/>
</dbReference>
<gene>
    <name evidence="4" type="ORF">NATSA_02255</name>
</gene>
<keyword evidence="4" id="KW-0482">Metalloprotease</keyword>